<organism evidence="1">
    <name type="scientific">marine sediment metagenome</name>
    <dbReference type="NCBI Taxonomy" id="412755"/>
    <lineage>
        <taxon>unclassified sequences</taxon>
        <taxon>metagenomes</taxon>
        <taxon>ecological metagenomes</taxon>
    </lineage>
</organism>
<dbReference type="EMBL" id="LAZR01040417">
    <property type="protein sequence ID" value="KKL14544.1"/>
    <property type="molecule type" value="Genomic_DNA"/>
</dbReference>
<gene>
    <name evidence="1" type="ORF">LCGC14_2514620</name>
</gene>
<proteinExistence type="predicted"/>
<evidence type="ECO:0000313" key="1">
    <source>
        <dbReference type="EMBL" id="KKL14544.1"/>
    </source>
</evidence>
<accession>A0A0F9AY30</accession>
<protein>
    <submittedName>
        <fullName evidence="1">Uncharacterized protein</fullName>
    </submittedName>
</protein>
<comment type="caution">
    <text evidence="1">The sequence shown here is derived from an EMBL/GenBank/DDBJ whole genome shotgun (WGS) entry which is preliminary data.</text>
</comment>
<sequence length="151" mass="16634">MMDILGIGKLVAGVVNGFGERRDRKSQRVHDEAMEDGKRITNMDENDAAYAIAKLKEQQGTWKDEVALLTIILPAWLSFMRWEDFFGCSFDGPAIVSAGFIALGQAPIWYQGLLTSGIGGALGLNEYAKHQKRSRLSVVKKKGESNVVTTD</sequence>
<dbReference type="AlphaFoldDB" id="A0A0F9AY30"/>
<name>A0A0F9AY30_9ZZZZ</name>
<reference evidence="1" key="1">
    <citation type="journal article" date="2015" name="Nature">
        <title>Complex archaea that bridge the gap between prokaryotes and eukaryotes.</title>
        <authorList>
            <person name="Spang A."/>
            <person name="Saw J.H."/>
            <person name="Jorgensen S.L."/>
            <person name="Zaremba-Niedzwiedzka K."/>
            <person name="Martijn J."/>
            <person name="Lind A.E."/>
            <person name="van Eijk R."/>
            <person name="Schleper C."/>
            <person name="Guy L."/>
            <person name="Ettema T.J."/>
        </authorList>
    </citation>
    <scope>NUCLEOTIDE SEQUENCE</scope>
</reference>